<name>A0A7J7KN17_BUGNE</name>
<accession>A0A7J7KN17</accession>
<comment type="similarity">
    <text evidence="2">Belongs to the group II decarboxylase family.</text>
</comment>
<dbReference type="SUPFAM" id="SSF53383">
    <property type="entry name" value="PLP-dependent transferases"/>
    <property type="match status" value="1"/>
</dbReference>
<dbReference type="CDD" id="cd06450">
    <property type="entry name" value="DOPA_deC_like"/>
    <property type="match status" value="1"/>
</dbReference>
<proteinExistence type="inferred from homology"/>
<dbReference type="PANTHER" id="PTHR11999">
    <property type="entry name" value="GROUP II PYRIDOXAL-5-PHOSPHATE DECARBOXYLASE"/>
    <property type="match status" value="1"/>
</dbReference>
<protein>
    <submittedName>
        <fullName evidence="7">Tdc1</fullName>
    </submittedName>
</protein>
<dbReference type="Gene3D" id="3.40.640.10">
    <property type="entry name" value="Type I PLP-dependent aspartate aminotransferase-like (Major domain)"/>
    <property type="match status" value="1"/>
</dbReference>
<evidence type="ECO:0000313" key="8">
    <source>
        <dbReference type="Proteomes" id="UP000593567"/>
    </source>
</evidence>
<keyword evidence="4 6" id="KW-0663">Pyridoxal phosphate</keyword>
<feature type="modified residue" description="N6-(pyridoxal phosphate)lysine" evidence="6">
    <location>
        <position position="357"/>
    </location>
</feature>
<dbReference type="InterPro" id="IPR010977">
    <property type="entry name" value="Aromatic_deC"/>
</dbReference>
<dbReference type="EMBL" id="VXIV02000243">
    <property type="protein sequence ID" value="KAF6039537.1"/>
    <property type="molecule type" value="Genomic_DNA"/>
</dbReference>
<gene>
    <name evidence="7" type="ORF">EB796_002162</name>
</gene>
<dbReference type="PROSITE" id="PS00392">
    <property type="entry name" value="DDC_GAD_HDC_YDC"/>
    <property type="match status" value="1"/>
</dbReference>
<dbReference type="InterPro" id="IPR021115">
    <property type="entry name" value="Pyridoxal-P_BS"/>
</dbReference>
<dbReference type="InterPro" id="IPR015422">
    <property type="entry name" value="PyrdxlP-dep_Trfase_small"/>
</dbReference>
<evidence type="ECO:0000256" key="3">
    <source>
        <dbReference type="ARBA" id="ARBA00022793"/>
    </source>
</evidence>
<evidence type="ECO:0000256" key="6">
    <source>
        <dbReference type="PIRSR" id="PIRSR602129-50"/>
    </source>
</evidence>
<dbReference type="FunFam" id="3.40.640.10:FF:000025">
    <property type="entry name" value="Histidine decarboxylase"/>
    <property type="match status" value="1"/>
</dbReference>
<dbReference type="GO" id="GO:0030170">
    <property type="term" value="F:pyridoxal phosphate binding"/>
    <property type="evidence" value="ECO:0007669"/>
    <property type="project" value="InterPro"/>
</dbReference>
<comment type="caution">
    <text evidence="7">The sequence shown here is derived from an EMBL/GenBank/DDBJ whole genome shotgun (WGS) entry which is preliminary data.</text>
</comment>
<dbReference type="OrthoDB" id="639767at2759"/>
<keyword evidence="5" id="KW-0456">Lyase</keyword>
<dbReference type="InterPro" id="IPR015421">
    <property type="entry name" value="PyrdxlP-dep_Trfase_major"/>
</dbReference>
<dbReference type="Gene3D" id="3.90.1150.10">
    <property type="entry name" value="Aspartate Aminotransferase, domain 1"/>
    <property type="match status" value="1"/>
</dbReference>
<dbReference type="GO" id="GO:0016831">
    <property type="term" value="F:carboxy-lyase activity"/>
    <property type="evidence" value="ECO:0007669"/>
    <property type="project" value="UniProtKB-KW"/>
</dbReference>
<keyword evidence="8" id="KW-1185">Reference proteome</keyword>
<evidence type="ECO:0000256" key="5">
    <source>
        <dbReference type="ARBA" id="ARBA00023239"/>
    </source>
</evidence>
<keyword evidence="3" id="KW-0210">Decarboxylase</keyword>
<dbReference type="InterPro" id="IPR015424">
    <property type="entry name" value="PyrdxlP-dep_Trfase"/>
</dbReference>
<evidence type="ECO:0000256" key="2">
    <source>
        <dbReference type="ARBA" id="ARBA00009533"/>
    </source>
</evidence>
<dbReference type="PANTHER" id="PTHR11999:SF70">
    <property type="entry name" value="MIP05841P"/>
    <property type="match status" value="1"/>
</dbReference>
<reference evidence="7" key="1">
    <citation type="submission" date="2020-06" db="EMBL/GenBank/DDBJ databases">
        <title>Draft genome of Bugula neritina, a colonial animal packing powerful symbionts and potential medicines.</title>
        <authorList>
            <person name="Rayko M."/>
        </authorList>
    </citation>
    <scope>NUCLEOTIDE SEQUENCE [LARGE SCALE GENOMIC DNA]</scope>
    <source>
        <strain evidence="7">Kwan_BN1</strain>
    </source>
</reference>
<dbReference type="GO" id="GO:0019752">
    <property type="term" value="P:carboxylic acid metabolic process"/>
    <property type="evidence" value="ECO:0007669"/>
    <property type="project" value="InterPro"/>
</dbReference>
<dbReference type="GO" id="GO:0005737">
    <property type="term" value="C:cytoplasm"/>
    <property type="evidence" value="ECO:0007669"/>
    <property type="project" value="TreeGrafter"/>
</dbReference>
<dbReference type="Pfam" id="PF00282">
    <property type="entry name" value="Pyridoxal_deC"/>
    <property type="match status" value="1"/>
</dbReference>
<dbReference type="AlphaFoldDB" id="A0A7J7KN17"/>
<evidence type="ECO:0000256" key="1">
    <source>
        <dbReference type="ARBA" id="ARBA00001933"/>
    </source>
</evidence>
<dbReference type="PRINTS" id="PR00800">
    <property type="entry name" value="YHDCRBOXLASE"/>
</dbReference>
<sequence>MLQWLLLLLVDITLPTNFLYFNFSYMSLCIIQLEDLLFSLSIITERVRKYQCKIMDAEEFRKHGKEMIDFIADHVEGIQQQPIVPNVKPGFLITKLPSRAPTEPESIEKITNDVEQLIIPGMTNWQHPNFHAYFPAGNSYPSILGELMESALGCIGFSWAAAPSCTELEIVVMDWLGKAIGLPEDFLHCSGKGGGVLQGSASESVLVSMLAARHRAFKTHRLSSSTRLVAYCSTLAHSCVEKAASLCNVRLRQLEPDADFGLSGETLRQAIEKDIHDNLIPFFVCATLGTTSICSFDNLPSISDALSSLKGTSETPLNIWLHVDSAYAGNAFICPEFQHLLLDGIEEVDSLEFNANKWLLTNFDCGCMWVRDRLHLEDCLSVDPLYLKHDHQHLTADFRNWGIPLSRRFRSLKLWFVIRRFGLTGLQKHIREQVRLAKKFTKLLQKDTRFEQIGKTRMGLVSFKLKGENELSERLLGVINNSGQLFMVPAKVKQNYVIRFCVCSTSTTNSDIEQAWNVISYHADHVLADEIIEMTLWPGELSPADLATNSFLFPCKDNSRGDEHESVPDLIRSRSTVGQPFRRPFRRYSTSELSHRLLSRSLSSAACLQSLTPTSNTPHKTSQLRLDTILNSLKKERPF</sequence>
<comment type="cofactor">
    <cofactor evidence="1 6">
        <name>pyridoxal 5'-phosphate</name>
        <dbReference type="ChEBI" id="CHEBI:597326"/>
    </cofactor>
</comment>
<organism evidence="7 8">
    <name type="scientific">Bugula neritina</name>
    <name type="common">Brown bryozoan</name>
    <name type="synonym">Sertularia neritina</name>
    <dbReference type="NCBI Taxonomy" id="10212"/>
    <lineage>
        <taxon>Eukaryota</taxon>
        <taxon>Metazoa</taxon>
        <taxon>Spiralia</taxon>
        <taxon>Lophotrochozoa</taxon>
        <taxon>Bryozoa</taxon>
        <taxon>Gymnolaemata</taxon>
        <taxon>Cheilostomatida</taxon>
        <taxon>Flustrina</taxon>
        <taxon>Buguloidea</taxon>
        <taxon>Bugulidae</taxon>
        <taxon>Bugula</taxon>
    </lineage>
</organism>
<evidence type="ECO:0000256" key="4">
    <source>
        <dbReference type="ARBA" id="ARBA00022898"/>
    </source>
</evidence>
<dbReference type="Gene3D" id="1.20.1340.10">
    <property type="entry name" value="dopa decarboxylase, N-terminal domain"/>
    <property type="match status" value="1"/>
</dbReference>
<evidence type="ECO:0000313" key="7">
    <source>
        <dbReference type="EMBL" id="KAF6039537.1"/>
    </source>
</evidence>
<dbReference type="Proteomes" id="UP000593567">
    <property type="component" value="Unassembled WGS sequence"/>
</dbReference>
<dbReference type="GO" id="GO:0006520">
    <property type="term" value="P:amino acid metabolic process"/>
    <property type="evidence" value="ECO:0007669"/>
    <property type="project" value="InterPro"/>
</dbReference>
<dbReference type="InterPro" id="IPR002129">
    <property type="entry name" value="PyrdxlP-dep_de-COase"/>
</dbReference>